<name>A0A1Q9D249_SYMMI</name>
<reference evidence="2 3" key="1">
    <citation type="submission" date="2016-02" db="EMBL/GenBank/DDBJ databases">
        <title>Genome analysis of coral dinoflagellate symbionts highlights evolutionary adaptations to a symbiotic lifestyle.</title>
        <authorList>
            <person name="Aranda M."/>
            <person name="Li Y."/>
            <person name="Liew Y.J."/>
            <person name="Baumgarten S."/>
            <person name="Simakov O."/>
            <person name="Wilson M."/>
            <person name="Piel J."/>
            <person name="Ashoor H."/>
            <person name="Bougouffa S."/>
            <person name="Bajic V.B."/>
            <person name="Ryu T."/>
            <person name="Ravasi T."/>
            <person name="Bayer T."/>
            <person name="Micklem G."/>
            <person name="Kim H."/>
            <person name="Bhak J."/>
            <person name="Lajeunesse T.C."/>
            <person name="Voolstra C.R."/>
        </authorList>
    </citation>
    <scope>NUCLEOTIDE SEQUENCE [LARGE SCALE GENOMIC DNA]</scope>
    <source>
        <strain evidence="2 3">CCMP2467</strain>
    </source>
</reference>
<organism evidence="2 3">
    <name type="scientific">Symbiodinium microadriaticum</name>
    <name type="common">Dinoflagellate</name>
    <name type="synonym">Zooxanthella microadriatica</name>
    <dbReference type="NCBI Taxonomy" id="2951"/>
    <lineage>
        <taxon>Eukaryota</taxon>
        <taxon>Sar</taxon>
        <taxon>Alveolata</taxon>
        <taxon>Dinophyceae</taxon>
        <taxon>Suessiales</taxon>
        <taxon>Symbiodiniaceae</taxon>
        <taxon>Symbiodinium</taxon>
    </lineage>
</organism>
<evidence type="ECO:0000313" key="2">
    <source>
        <dbReference type="EMBL" id="OLP89242.1"/>
    </source>
</evidence>
<evidence type="ECO:0000313" key="3">
    <source>
        <dbReference type="Proteomes" id="UP000186817"/>
    </source>
</evidence>
<gene>
    <name evidence="2" type="ORF">AK812_SmicGene29315</name>
</gene>
<protein>
    <submittedName>
        <fullName evidence="2">Uncharacterized protein</fullName>
    </submittedName>
</protein>
<proteinExistence type="predicted"/>
<feature type="region of interest" description="Disordered" evidence="1">
    <location>
        <begin position="169"/>
        <end position="189"/>
    </location>
</feature>
<sequence length="309" mass="33903">MSSRASAVRNIPFSWTQLGPVRAVGPSWPPVDHTTLVGHGMTVKEIDKGRAKIPSQAMQALQLGHHLNCMSNTAVDEYLPGVRPVTIYELGVLEDPAATRMQRMHEETEHNRQCQHDQAKSPVAQHTAVLFSRHPSYVSQASLNTVPSASSVSGHSMDMACRYRVPKPAYPSRAVGPDEPETPEPEDGKVVKTARTAPTNFTHLGPTAAMFCLRAASAAKQSKRRKSKLSGDSLLNLMEVGNLIRVQRKTCRHHRLWSSGDTALIRTRVSSRANSCMVWHGTKVDKRPLTAAALPEEVLDLVVIEVTDT</sequence>
<comment type="caution">
    <text evidence="2">The sequence shown here is derived from an EMBL/GenBank/DDBJ whole genome shotgun (WGS) entry which is preliminary data.</text>
</comment>
<dbReference type="EMBL" id="LSRX01000771">
    <property type="protein sequence ID" value="OLP89242.1"/>
    <property type="molecule type" value="Genomic_DNA"/>
</dbReference>
<dbReference type="Proteomes" id="UP000186817">
    <property type="component" value="Unassembled WGS sequence"/>
</dbReference>
<dbReference type="AlphaFoldDB" id="A0A1Q9D249"/>
<accession>A0A1Q9D249</accession>
<keyword evidence="3" id="KW-1185">Reference proteome</keyword>
<evidence type="ECO:0000256" key="1">
    <source>
        <dbReference type="SAM" id="MobiDB-lite"/>
    </source>
</evidence>